<dbReference type="Proteomes" id="UP000053309">
    <property type="component" value="Unassembled WGS sequence"/>
</dbReference>
<feature type="non-terminal residue" evidence="1">
    <location>
        <position position="158"/>
    </location>
</feature>
<gene>
    <name evidence="1" type="ORF">N312_04641</name>
</gene>
<evidence type="ECO:0000313" key="1">
    <source>
        <dbReference type="EMBL" id="KFO09184.1"/>
    </source>
</evidence>
<proteinExistence type="predicted"/>
<evidence type="ECO:0000313" key="2">
    <source>
        <dbReference type="Proteomes" id="UP000053309"/>
    </source>
</evidence>
<accession>A0A087V992</accession>
<protein>
    <submittedName>
        <fullName evidence="1">Uncharacterized protein</fullName>
    </submittedName>
</protein>
<dbReference type="AlphaFoldDB" id="A0A087V992"/>
<reference evidence="1 2" key="1">
    <citation type="submission" date="2014-04" db="EMBL/GenBank/DDBJ databases">
        <title>Genome evolution of avian class.</title>
        <authorList>
            <person name="Zhang G."/>
            <person name="Li C."/>
        </authorList>
    </citation>
    <scope>NUCLEOTIDE SEQUENCE [LARGE SCALE GENOMIC DNA]</scope>
    <source>
        <strain evidence="1">BGI_N312</strain>
    </source>
</reference>
<dbReference type="EMBL" id="KL484573">
    <property type="protein sequence ID" value="KFO09184.1"/>
    <property type="molecule type" value="Genomic_DNA"/>
</dbReference>
<keyword evidence="2" id="KW-1185">Reference proteome</keyword>
<organism evidence="1 2">
    <name type="scientific">Balearica regulorum gibbericeps</name>
    <name type="common">East African grey crowned-crane</name>
    <dbReference type="NCBI Taxonomy" id="100784"/>
    <lineage>
        <taxon>Eukaryota</taxon>
        <taxon>Metazoa</taxon>
        <taxon>Chordata</taxon>
        <taxon>Craniata</taxon>
        <taxon>Vertebrata</taxon>
        <taxon>Euteleostomi</taxon>
        <taxon>Archelosauria</taxon>
        <taxon>Archosauria</taxon>
        <taxon>Dinosauria</taxon>
        <taxon>Saurischia</taxon>
        <taxon>Theropoda</taxon>
        <taxon>Coelurosauria</taxon>
        <taxon>Aves</taxon>
        <taxon>Neognathae</taxon>
        <taxon>Neoaves</taxon>
        <taxon>Gruiformes</taxon>
        <taxon>Gruidae</taxon>
        <taxon>Balearica</taxon>
    </lineage>
</organism>
<sequence length="158" mass="16279">MGQRVAFIDGHGVGDAVPRVHDDAGGAAGGIEGQHGLDGYVHRWGVEGLEHDLGHLLPVGLGVQGGLSEQDRVLLWGNAQLIVEGMVPDLLHVIPVGDDAVLDGVLQREDAPLALGLIPHIAVLLPHAHHDALMPGTSHNGGKHGTGGIVPCKACLAH</sequence>
<name>A0A087V992_BALRE</name>